<feature type="transmembrane region" description="Helical" evidence="11">
    <location>
        <begin position="146"/>
        <end position="165"/>
    </location>
</feature>
<evidence type="ECO:0000256" key="6">
    <source>
        <dbReference type="ARBA" id="ARBA00022989"/>
    </source>
</evidence>
<dbReference type="InterPro" id="IPR004670">
    <property type="entry name" value="NhaA"/>
</dbReference>
<keyword evidence="5 11" id="KW-0812">Transmembrane</keyword>
<dbReference type="GO" id="GO:0005886">
    <property type="term" value="C:plasma membrane"/>
    <property type="evidence" value="ECO:0007669"/>
    <property type="project" value="UniProtKB-SubCell"/>
</dbReference>
<dbReference type="AlphaFoldDB" id="A0A2P8E7E9"/>
<feature type="transmembrane region" description="Helical" evidence="11">
    <location>
        <begin position="171"/>
        <end position="187"/>
    </location>
</feature>
<keyword evidence="7 11" id="KW-0915">Sodium</keyword>
<keyword evidence="8 11" id="KW-0406">Ion transport</keyword>
<dbReference type="EMBL" id="PYGE01000004">
    <property type="protein sequence ID" value="PSL05377.1"/>
    <property type="molecule type" value="Genomic_DNA"/>
</dbReference>
<name>A0A2P8E7E9_9ACTN</name>
<evidence type="ECO:0000256" key="9">
    <source>
        <dbReference type="ARBA" id="ARBA00023136"/>
    </source>
</evidence>
<dbReference type="GO" id="GO:0006885">
    <property type="term" value="P:regulation of pH"/>
    <property type="evidence" value="ECO:0007669"/>
    <property type="project" value="UniProtKB-UniRule"/>
</dbReference>
<organism evidence="12 13">
    <name type="scientific">Haloactinopolyspora alba</name>
    <dbReference type="NCBI Taxonomy" id="648780"/>
    <lineage>
        <taxon>Bacteria</taxon>
        <taxon>Bacillati</taxon>
        <taxon>Actinomycetota</taxon>
        <taxon>Actinomycetes</taxon>
        <taxon>Jiangellales</taxon>
        <taxon>Jiangellaceae</taxon>
        <taxon>Haloactinopolyspora</taxon>
    </lineage>
</organism>
<feature type="transmembrane region" description="Helical" evidence="11">
    <location>
        <begin position="321"/>
        <end position="343"/>
    </location>
</feature>
<evidence type="ECO:0000256" key="4">
    <source>
        <dbReference type="ARBA" id="ARBA00022475"/>
    </source>
</evidence>
<evidence type="ECO:0000256" key="3">
    <source>
        <dbReference type="ARBA" id="ARBA00022449"/>
    </source>
</evidence>
<feature type="transmembrane region" description="Helical" evidence="11">
    <location>
        <begin position="281"/>
        <end position="300"/>
    </location>
</feature>
<proteinExistence type="inferred from homology"/>
<feature type="transmembrane region" description="Helical" evidence="11">
    <location>
        <begin position="49"/>
        <end position="67"/>
    </location>
</feature>
<keyword evidence="6 11" id="KW-1133">Transmembrane helix</keyword>
<feature type="transmembrane region" description="Helical" evidence="11">
    <location>
        <begin position="250"/>
        <end position="269"/>
    </location>
</feature>
<dbReference type="RefSeq" id="WP_240723174.1">
    <property type="nucleotide sequence ID" value="NZ_ML142899.1"/>
</dbReference>
<keyword evidence="4 11" id="KW-1003">Cell membrane</keyword>
<comment type="function">
    <text evidence="11">Na(+)/H(+) antiporter that extrudes sodium in exchange for external protons.</text>
</comment>
<evidence type="ECO:0000256" key="8">
    <source>
        <dbReference type="ARBA" id="ARBA00023065"/>
    </source>
</evidence>
<feature type="transmembrane region" description="Helical" evidence="11">
    <location>
        <begin position="88"/>
        <end position="109"/>
    </location>
</feature>
<gene>
    <name evidence="11" type="primary">nhaA</name>
    <name evidence="12" type="ORF">CLV30_104247</name>
</gene>
<dbReference type="PANTHER" id="PTHR30341">
    <property type="entry name" value="SODIUM ION/PROTON ANTIPORTER NHAA-RELATED"/>
    <property type="match status" value="1"/>
</dbReference>
<dbReference type="Gene3D" id="1.20.1530.10">
    <property type="entry name" value="Na+/H+ antiporter like domain"/>
    <property type="match status" value="1"/>
</dbReference>
<comment type="subcellular location">
    <subcellularLocation>
        <location evidence="1">Cell inner membrane</location>
        <topology evidence="1">Multi-pass membrane protein</topology>
    </subcellularLocation>
    <subcellularLocation>
        <location evidence="11">Cell membrane</location>
        <topology evidence="11">Multi-pass membrane protein</topology>
    </subcellularLocation>
</comment>
<keyword evidence="3 11" id="KW-0050">Antiport</keyword>
<feature type="transmembrane region" description="Helical" evidence="11">
    <location>
        <begin position="355"/>
        <end position="373"/>
    </location>
</feature>
<dbReference type="GO" id="GO:0015385">
    <property type="term" value="F:sodium:proton antiporter activity"/>
    <property type="evidence" value="ECO:0007669"/>
    <property type="project" value="UniProtKB-UniRule"/>
</dbReference>
<evidence type="ECO:0000256" key="7">
    <source>
        <dbReference type="ARBA" id="ARBA00023053"/>
    </source>
</evidence>
<dbReference type="PANTHER" id="PTHR30341:SF0">
    <property type="entry name" value="NA(+)_H(+) ANTIPORTER NHAA"/>
    <property type="match status" value="1"/>
</dbReference>
<protein>
    <recommendedName>
        <fullName evidence="11">Na(+)/H(+) antiporter NhaA</fullName>
    </recommendedName>
    <alternativeName>
        <fullName evidence="11">Sodium/proton antiporter NhaA</fullName>
    </alternativeName>
</protein>
<reference evidence="12 13" key="1">
    <citation type="submission" date="2018-03" db="EMBL/GenBank/DDBJ databases">
        <title>Genomic Encyclopedia of Archaeal and Bacterial Type Strains, Phase II (KMG-II): from individual species to whole genera.</title>
        <authorList>
            <person name="Goeker M."/>
        </authorList>
    </citation>
    <scope>NUCLEOTIDE SEQUENCE [LARGE SCALE GENOMIC DNA]</scope>
    <source>
        <strain evidence="12 13">DSM 45211</strain>
    </source>
</reference>
<evidence type="ECO:0000256" key="5">
    <source>
        <dbReference type="ARBA" id="ARBA00022692"/>
    </source>
</evidence>
<dbReference type="InterPro" id="IPR023171">
    <property type="entry name" value="Na/H_antiporter_dom_sf"/>
</dbReference>
<comment type="similarity">
    <text evidence="11">Belongs to the NhaA Na(+)/H(+) (TC 2.A.33) antiporter family.</text>
</comment>
<comment type="catalytic activity">
    <reaction evidence="11">
        <text>Na(+)(in) + 2 H(+)(out) = Na(+)(out) + 2 H(+)(in)</text>
        <dbReference type="Rhea" id="RHEA:29251"/>
        <dbReference type="ChEBI" id="CHEBI:15378"/>
        <dbReference type="ChEBI" id="CHEBI:29101"/>
    </reaction>
</comment>
<evidence type="ECO:0000256" key="2">
    <source>
        <dbReference type="ARBA" id="ARBA00022448"/>
    </source>
</evidence>
<sequence length="404" mass="42922">MLRNETTGGFLMLLAAAAALLWANVGSDSYSTVITTTVGPESLHLDLDLATWAADGLLAVFFLVAGLELKREIVVGSLRRPSEAIMPIVAAVCGMVGPILVYVVINAIGDGTMQGWAVPTATDIAFALAVLAVIGSRLPTALRAFLLTLAVVDDLLAIMIIAVFFTTGLEIWPLLAAAAILAVYYVLQRLNVSAWWLYVPMGLLCWVLMHESGVHATVVGVAFGLLTRAHHHEGEHEAPAERVEHRVRPYSAVICVPIFALFAAGVTISGEALVDVFTEPVALGVTLGLVLGKAFGIFGGTALMARFTRAELNPDLSWSDVFGLSAIAGIGFTVSLLIGELAFHDDPATAELVKTAVLVGSVLAALLAVVVLGRRNATYRRISEEEKRDVDQDGIPDIYQTDEP</sequence>
<evidence type="ECO:0000313" key="13">
    <source>
        <dbReference type="Proteomes" id="UP000243528"/>
    </source>
</evidence>
<dbReference type="Proteomes" id="UP000243528">
    <property type="component" value="Unassembled WGS sequence"/>
</dbReference>
<keyword evidence="9 11" id="KW-0472">Membrane</keyword>
<keyword evidence="10 11" id="KW-0739">Sodium transport</keyword>
<dbReference type="Pfam" id="PF06965">
    <property type="entry name" value="Na_H_antiport_1"/>
    <property type="match status" value="1"/>
</dbReference>
<evidence type="ECO:0000256" key="11">
    <source>
        <dbReference type="HAMAP-Rule" id="MF_01844"/>
    </source>
</evidence>
<evidence type="ECO:0000256" key="1">
    <source>
        <dbReference type="ARBA" id="ARBA00004429"/>
    </source>
</evidence>
<evidence type="ECO:0000256" key="10">
    <source>
        <dbReference type="ARBA" id="ARBA00023201"/>
    </source>
</evidence>
<dbReference type="NCBIfam" id="TIGR00773">
    <property type="entry name" value="NhaA"/>
    <property type="match status" value="1"/>
</dbReference>
<keyword evidence="13" id="KW-1185">Reference proteome</keyword>
<evidence type="ECO:0000313" key="12">
    <source>
        <dbReference type="EMBL" id="PSL05377.1"/>
    </source>
</evidence>
<comment type="caution">
    <text evidence="12">The sequence shown here is derived from an EMBL/GenBank/DDBJ whole genome shotgun (WGS) entry which is preliminary data.</text>
</comment>
<accession>A0A2P8E7E9</accession>
<feature type="transmembrane region" description="Helical" evidence="11">
    <location>
        <begin position="115"/>
        <end position="134"/>
    </location>
</feature>
<keyword evidence="2 11" id="KW-0813">Transport</keyword>
<dbReference type="HAMAP" id="MF_01844">
    <property type="entry name" value="NhaA"/>
    <property type="match status" value="1"/>
</dbReference>